<organism evidence="2 3">
    <name type="scientific">Sphaerimonospora thailandensis</name>
    <dbReference type="NCBI Taxonomy" id="795644"/>
    <lineage>
        <taxon>Bacteria</taxon>
        <taxon>Bacillati</taxon>
        <taxon>Actinomycetota</taxon>
        <taxon>Actinomycetes</taxon>
        <taxon>Streptosporangiales</taxon>
        <taxon>Streptosporangiaceae</taxon>
        <taxon>Sphaerimonospora</taxon>
    </lineage>
</organism>
<feature type="region of interest" description="Disordered" evidence="1">
    <location>
        <begin position="43"/>
        <end position="62"/>
    </location>
</feature>
<proteinExistence type="predicted"/>
<sequence length="62" mass="6892">MEISDASWEELRDAAAQCSRATALRYDEVLRDGCGVAFYRVQRADPEHRPSTSSSPTTPETC</sequence>
<comment type="caution">
    <text evidence="2">The sequence shown here is derived from an EMBL/GenBank/DDBJ whole genome shotgun (WGS) entry which is preliminary data.</text>
</comment>
<evidence type="ECO:0000313" key="3">
    <source>
        <dbReference type="Proteomes" id="UP000610966"/>
    </source>
</evidence>
<dbReference type="EMBL" id="BOOG01000043">
    <property type="protein sequence ID" value="GIH71991.1"/>
    <property type="molecule type" value="Genomic_DNA"/>
</dbReference>
<keyword evidence="3" id="KW-1185">Reference proteome</keyword>
<feature type="compositionally biased region" description="Low complexity" evidence="1">
    <location>
        <begin position="51"/>
        <end position="62"/>
    </location>
</feature>
<evidence type="ECO:0000256" key="1">
    <source>
        <dbReference type="SAM" id="MobiDB-lite"/>
    </source>
</evidence>
<gene>
    <name evidence="2" type="ORF">Mth01_42440</name>
</gene>
<name>A0A8J3RCW2_9ACTN</name>
<dbReference type="AlphaFoldDB" id="A0A8J3RCW2"/>
<evidence type="ECO:0000313" key="2">
    <source>
        <dbReference type="EMBL" id="GIH71991.1"/>
    </source>
</evidence>
<reference evidence="2" key="1">
    <citation type="submission" date="2021-01" db="EMBL/GenBank/DDBJ databases">
        <title>Whole genome shotgun sequence of Sphaerimonospora thailandensis NBRC 107569.</title>
        <authorList>
            <person name="Komaki H."/>
            <person name="Tamura T."/>
        </authorList>
    </citation>
    <scope>NUCLEOTIDE SEQUENCE</scope>
    <source>
        <strain evidence="2">NBRC 107569</strain>
    </source>
</reference>
<dbReference type="Proteomes" id="UP000610966">
    <property type="component" value="Unassembled WGS sequence"/>
</dbReference>
<protein>
    <submittedName>
        <fullName evidence="2">Uncharacterized protein</fullName>
    </submittedName>
</protein>
<accession>A0A8J3RCW2</accession>